<evidence type="ECO:0000313" key="2">
    <source>
        <dbReference type="EMBL" id="PVH61482.1"/>
    </source>
</evidence>
<dbReference type="AlphaFoldDB" id="A0A2T8KH76"/>
<evidence type="ECO:0000256" key="1">
    <source>
        <dbReference type="SAM" id="MobiDB-lite"/>
    </source>
</evidence>
<proteinExistence type="predicted"/>
<gene>
    <name evidence="2" type="ORF">PAHAL_3G044700</name>
</gene>
<name>A0A2T8KH76_9POAL</name>
<dbReference type="Proteomes" id="UP000243499">
    <property type="component" value="Chromosome 3"/>
</dbReference>
<sequence>MHHDRLWNGSPPLPLSINGAARRRSEAAHARRRTTSEHGAHHVAQAAPAARAGSEDGAAVRVHRRRTDQVGHGAPLLRPGRGARPGRTQLIVSLAKQLHAMGPEEWSPVAPPLAGRQRLCIRILSLSLLAEERMRAPTPCFRSSAPASPPSPSPSPPYGRCVESVICCFFMIFIV</sequence>
<dbReference type="EMBL" id="CM008048">
    <property type="protein sequence ID" value="PVH61482.1"/>
    <property type="molecule type" value="Genomic_DNA"/>
</dbReference>
<dbReference type="Gramene" id="PVH61482">
    <property type="protein sequence ID" value="PVH61482"/>
    <property type="gene ID" value="PAHAL_3G044700"/>
</dbReference>
<feature type="compositionally biased region" description="Low complexity" evidence="1">
    <location>
        <begin position="42"/>
        <end position="52"/>
    </location>
</feature>
<reference evidence="2" key="1">
    <citation type="submission" date="2018-04" db="EMBL/GenBank/DDBJ databases">
        <title>WGS assembly of Panicum hallii.</title>
        <authorList>
            <person name="Lovell J."/>
            <person name="Jenkins J."/>
            <person name="Lowry D."/>
            <person name="Mamidi S."/>
            <person name="Sreedasyam A."/>
            <person name="Weng X."/>
            <person name="Barry K."/>
            <person name="Bonette J."/>
            <person name="Campitelli B."/>
            <person name="Daum C."/>
            <person name="Gordon S."/>
            <person name="Gould B."/>
            <person name="Lipzen A."/>
            <person name="Macqueen A."/>
            <person name="Palacio-Mejia J."/>
            <person name="Plott C."/>
            <person name="Shakirov E."/>
            <person name="Shu S."/>
            <person name="Yoshinaga Y."/>
            <person name="Zane M."/>
            <person name="Rokhsar D."/>
            <person name="Grimwood J."/>
            <person name="Schmutz J."/>
            <person name="Juenger T."/>
        </authorList>
    </citation>
    <scope>NUCLEOTIDE SEQUENCE [LARGE SCALE GENOMIC DNA]</scope>
    <source>
        <strain evidence="2">FIL2</strain>
    </source>
</reference>
<feature type="region of interest" description="Disordered" evidence="1">
    <location>
        <begin position="1"/>
        <end position="82"/>
    </location>
</feature>
<protein>
    <submittedName>
        <fullName evidence="2">Uncharacterized protein</fullName>
    </submittedName>
</protein>
<feature type="compositionally biased region" description="Low complexity" evidence="1">
    <location>
        <begin position="73"/>
        <end position="82"/>
    </location>
</feature>
<feature type="compositionally biased region" description="Basic and acidic residues" evidence="1">
    <location>
        <begin position="23"/>
        <end position="40"/>
    </location>
</feature>
<organism evidence="2">
    <name type="scientific">Panicum hallii</name>
    <dbReference type="NCBI Taxonomy" id="206008"/>
    <lineage>
        <taxon>Eukaryota</taxon>
        <taxon>Viridiplantae</taxon>
        <taxon>Streptophyta</taxon>
        <taxon>Embryophyta</taxon>
        <taxon>Tracheophyta</taxon>
        <taxon>Spermatophyta</taxon>
        <taxon>Magnoliopsida</taxon>
        <taxon>Liliopsida</taxon>
        <taxon>Poales</taxon>
        <taxon>Poaceae</taxon>
        <taxon>PACMAD clade</taxon>
        <taxon>Panicoideae</taxon>
        <taxon>Panicodae</taxon>
        <taxon>Paniceae</taxon>
        <taxon>Panicinae</taxon>
        <taxon>Panicum</taxon>
        <taxon>Panicum sect. Panicum</taxon>
    </lineage>
</organism>
<accession>A0A2T8KH76</accession>